<dbReference type="InterPro" id="IPR006179">
    <property type="entry name" value="5_nucleotidase/apyrase"/>
</dbReference>
<dbReference type="PRINTS" id="PR01607">
    <property type="entry name" value="APYRASEFAMLY"/>
</dbReference>
<dbReference type="Pfam" id="PF00149">
    <property type="entry name" value="Metallophos"/>
    <property type="match status" value="1"/>
</dbReference>
<feature type="domain" description="Calcineurin-like phosphoesterase" evidence="5">
    <location>
        <begin position="8"/>
        <end position="211"/>
    </location>
</feature>
<dbReference type="PANTHER" id="PTHR11575:SF48">
    <property type="entry name" value="5'-NUCLEOTIDASE"/>
    <property type="match status" value="1"/>
</dbReference>
<keyword evidence="7" id="KW-1185">Reference proteome</keyword>
<dbReference type="SUPFAM" id="SSF55816">
    <property type="entry name" value="5'-nucleotidase (syn. UDP-sugar hydrolase), C-terminal domain"/>
    <property type="match status" value="1"/>
</dbReference>
<evidence type="ECO:0000259" key="6">
    <source>
        <dbReference type="Pfam" id="PF02872"/>
    </source>
</evidence>
<dbReference type="Pfam" id="PF02872">
    <property type="entry name" value="5_nucleotid_C"/>
    <property type="match status" value="1"/>
</dbReference>
<protein>
    <submittedName>
        <fullName evidence="8">Mannosylglucosyl-3-phosphoglycerate phosphatase-like isoform X1</fullName>
    </submittedName>
</protein>
<organism evidence="7 8">
    <name type="scientific">Priapulus caudatus</name>
    <name type="common">Priapulid worm</name>
    <dbReference type="NCBI Taxonomy" id="37621"/>
    <lineage>
        <taxon>Eukaryota</taxon>
        <taxon>Metazoa</taxon>
        <taxon>Ecdysozoa</taxon>
        <taxon>Scalidophora</taxon>
        <taxon>Priapulida</taxon>
        <taxon>Priapulimorpha</taxon>
        <taxon>Priapulimorphida</taxon>
        <taxon>Priapulidae</taxon>
        <taxon>Priapulus</taxon>
    </lineage>
</organism>
<sequence>MADQDHVTILHFNDVYNIEPQDMDPPGGAARFITAIKHYAHLDPLVVFSGDALNPSLMSTFTKGEQMISVLNKSNVRIAVFGNHDFDHGVDELVEFTQECHFPWLMSNVFDNDTNKPLADGLLTHVVKWAGKKFGFVGLVEEEWLATLATVSPDDLTYIDYVEQGNLLAKQLKDEGVDYVIALTHMRTPNDLRLAENVDGIDLILGGHDHCFEVTLVNGKYVIKSGSDFRQLGKITLTFNCSKVDVTVEEITIDSSFEEDPAMKLVVDKYLGVIQEQMTGVLGRIDTELDGRFTHVRTQETNLGNMIADIMLAATHANVALYNAGTLRSDRVHQRGDFTMKDLISILPMVDNLVVLKITGAQLLEALENGVSMYPKLEGRFPQVAGVCFAFDPSKPAGSRVDSRYVKVGQDYLEVHKEYSIVTKSYIASGKDGYDVFKDCDVLMNEELCPVLITAVKNFFKSVNIVKGLTPCKSRHRQSLVSLQRRNSLLRHCSMDVSTCSTLSNQSLDHSHGVCLIDEVNTTPSHSDLVREIAELSPDTKHATVASANTDSTEKVCASLGHVESRGPRRLRRQLSVHDHELSHCQTPQVEGRIVRLDDSIARYWLRHHFDEIFIKDQLEHERVMHDVSEAILESDEDDTPPSPAPGACLEGFSYTTTPPTSPP</sequence>
<keyword evidence="2" id="KW-0732">Signal</keyword>
<evidence type="ECO:0000256" key="1">
    <source>
        <dbReference type="ARBA" id="ARBA00006654"/>
    </source>
</evidence>
<gene>
    <name evidence="8" type="primary">LOC106804990</name>
</gene>
<dbReference type="SUPFAM" id="SSF56300">
    <property type="entry name" value="Metallo-dependent phosphatases"/>
    <property type="match status" value="1"/>
</dbReference>
<dbReference type="CDD" id="cd07406">
    <property type="entry name" value="MPP_CG11883_N"/>
    <property type="match status" value="1"/>
</dbReference>
<evidence type="ECO:0000259" key="5">
    <source>
        <dbReference type="Pfam" id="PF00149"/>
    </source>
</evidence>
<name>A0ABM1DPP3_PRICU</name>
<comment type="similarity">
    <text evidence="1 3">Belongs to the 5'-nucleotidase family.</text>
</comment>
<feature type="region of interest" description="Disordered" evidence="4">
    <location>
        <begin position="634"/>
        <end position="664"/>
    </location>
</feature>
<dbReference type="InterPro" id="IPR008334">
    <property type="entry name" value="5'-Nucleotdase_C"/>
</dbReference>
<dbReference type="InterPro" id="IPR041821">
    <property type="entry name" value="CG11883_N"/>
</dbReference>
<dbReference type="InterPro" id="IPR029052">
    <property type="entry name" value="Metallo-depent_PP-like"/>
</dbReference>
<dbReference type="Gene3D" id="3.60.21.10">
    <property type="match status" value="1"/>
</dbReference>
<evidence type="ECO:0000313" key="7">
    <source>
        <dbReference type="Proteomes" id="UP000695022"/>
    </source>
</evidence>
<dbReference type="PANTHER" id="PTHR11575">
    <property type="entry name" value="5'-NUCLEOTIDASE-RELATED"/>
    <property type="match status" value="1"/>
</dbReference>
<dbReference type="RefSeq" id="XP_014661914.1">
    <property type="nucleotide sequence ID" value="XM_014806428.1"/>
</dbReference>
<proteinExistence type="inferred from homology"/>
<keyword evidence="3" id="KW-0547">Nucleotide-binding</keyword>
<dbReference type="Gene3D" id="3.90.780.10">
    <property type="entry name" value="5'-Nucleotidase, C-terminal domain"/>
    <property type="match status" value="1"/>
</dbReference>
<evidence type="ECO:0000256" key="4">
    <source>
        <dbReference type="SAM" id="MobiDB-lite"/>
    </source>
</evidence>
<dbReference type="GeneID" id="106804990"/>
<accession>A0ABM1DPP3</accession>
<dbReference type="InterPro" id="IPR036907">
    <property type="entry name" value="5'-Nucleotdase_C_sf"/>
</dbReference>
<reference evidence="8" key="1">
    <citation type="submission" date="2025-08" db="UniProtKB">
        <authorList>
            <consortium name="RefSeq"/>
        </authorList>
    </citation>
    <scope>IDENTIFICATION</scope>
</reference>
<evidence type="ECO:0000313" key="8">
    <source>
        <dbReference type="RefSeq" id="XP_014661914.1"/>
    </source>
</evidence>
<feature type="domain" description="5'-Nucleotidase C-terminal" evidence="6">
    <location>
        <begin position="282"/>
        <end position="439"/>
    </location>
</feature>
<keyword evidence="3" id="KW-0378">Hydrolase</keyword>
<dbReference type="InterPro" id="IPR004843">
    <property type="entry name" value="Calcineurin-like_PHP"/>
</dbReference>
<dbReference type="Proteomes" id="UP000695022">
    <property type="component" value="Unplaced"/>
</dbReference>
<evidence type="ECO:0000256" key="3">
    <source>
        <dbReference type="RuleBase" id="RU362119"/>
    </source>
</evidence>
<evidence type="ECO:0000256" key="2">
    <source>
        <dbReference type="ARBA" id="ARBA00022729"/>
    </source>
</evidence>